<dbReference type="Proteomes" id="UP000194501">
    <property type="component" value="Chromosome"/>
</dbReference>
<name>A0A0I1ZE95_SHISO</name>
<reference evidence="2 3" key="1">
    <citation type="submission" date="2017-02" db="EMBL/GenBank/DDBJ databases">
        <authorList>
            <person name="Svab D."/>
            <person name="Balint B."/>
            <person name="Maroti G."/>
            <person name="Vasarhelyi B."/>
            <person name="Horvath B."/>
            <person name="Toth I."/>
        </authorList>
    </citation>
    <scope>NUCLEOTIDE SEQUENCE [LARGE SCALE GENOMIC DNA]</scope>
    <source>
        <strain evidence="2">75/02</strain>
    </source>
</reference>
<evidence type="ECO:0000313" key="3">
    <source>
        <dbReference type="Proteomes" id="UP000194501"/>
    </source>
</evidence>
<feature type="transmembrane region" description="Helical" evidence="1">
    <location>
        <begin position="71"/>
        <end position="91"/>
    </location>
</feature>
<sequence>MFKSSIRNIFYPSRLERLSRFQFIIYTLTSWSILITLNDINLALSFILVINNTYVNINIGAKRIRDTGCKAIYFVLISLGLTLFSIISAAIEGVRCESLSVQLNVAWILFTTIMLSAIPSAKMSLSAH</sequence>
<dbReference type="EMBL" id="CP019689">
    <property type="protein sequence ID" value="ARS06030.1"/>
    <property type="molecule type" value="Genomic_DNA"/>
</dbReference>
<organism evidence="2 3">
    <name type="scientific">Shigella sonnei</name>
    <dbReference type="NCBI Taxonomy" id="624"/>
    <lineage>
        <taxon>Bacteria</taxon>
        <taxon>Pseudomonadati</taxon>
        <taxon>Pseudomonadota</taxon>
        <taxon>Gammaproteobacteria</taxon>
        <taxon>Enterobacterales</taxon>
        <taxon>Enterobacteriaceae</taxon>
        <taxon>Shigella</taxon>
    </lineage>
</organism>
<keyword evidence="1" id="KW-1133">Transmembrane helix</keyword>
<evidence type="ECO:0000313" key="2">
    <source>
        <dbReference type="EMBL" id="ARS06030.1"/>
    </source>
</evidence>
<dbReference type="AlphaFoldDB" id="A0A0I1ZE95"/>
<proteinExistence type="predicted"/>
<protein>
    <submittedName>
        <fullName evidence="2">Uncharacterized protein</fullName>
    </submittedName>
</protein>
<feature type="transmembrane region" description="Helical" evidence="1">
    <location>
        <begin position="103"/>
        <end position="121"/>
    </location>
</feature>
<keyword evidence="1" id="KW-0812">Transmembrane</keyword>
<accession>A0A0I1ZE95</accession>
<gene>
    <name evidence="2" type="ORF">BZ172_12125</name>
</gene>
<keyword evidence="1" id="KW-0472">Membrane</keyword>
<evidence type="ECO:0000256" key="1">
    <source>
        <dbReference type="SAM" id="Phobius"/>
    </source>
</evidence>